<reference evidence="2 3" key="1">
    <citation type="journal article" date="2011" name="Stand. Genomic Sci.">
        <title>Complete genome sequence of Thermomonospora curvata type strain (B9).</title>
        <authorList>
            <person name="Chertkov O."/>
            <person name="Sikorski J."/>
            <person name="Nolan M."/>
            <person name="Lapidus A."/>
            <person name="Lucas S."/>
            <person name="Del Rio T.G."/>
            <person name="Tice H."/>
            <person name="Cheng J.F."/>
            <person name="Goodwin L."/>
            <person name="Pitluck S."/>
            <person name="Liolios K."/>
            <person name="Ivanova N."/>
            <person name="Mavromatis K."/>
            <person name="Mikhailova N."/>
            <person name="Ovchinnikova G."/>
            <person name="Pati A."/>
            <person name="Chen A."/>
            <person name="Palaniappan K."/>
            <person name="Djao O.D."/>
            <person name="Land M."/>
            <person name="Hauser L."/>
            <person name="Chang Y.J."/>
            <person name="Jeffries C.D."/>
            <person name="Brettin T."/>
            <person name="Han C."/>
            <person name="Detter J.C."/>
            <person name="Rohde M."/>
            <person name="Goker M."/>
            <person name="Woyke T."/>
            <person name="Bristow J."/>
            <person name="Eisen J.A."/>
            <person name="Markowitz V."/>
            <person name="Hugenholtz P."/>
            <person name="Klenk H.P."/>
            <person name="Kyrpides N.C."/>
        </authorList>
    </citation>
    <scope>NUCLEOTIDE SEQUENCE [LARGE SCALE GENOMIC DNA]</scope>
    <source>
        <strain evidence="3">ATCC 19995 / DSM 43183 / JCM 3096 / KCTC 9072 / NBRC 15933 / NCIMB 10081 / Henssen B9</strain>
    </source>
</reference>
<feature type="region of interest" description="Disordered" evidence="1">
    <location>
        <begin position="21"/>
        <end position="163"/>
    </location>
</feature>
<gene>
    <name evidence="2" type="ordered locus">Tcur_2600</name>
</gene>
<dbReference type="STRING" id="471852.Tcur_2600"/>
<evidence type="ECO:0000256" key="1">
    <source>
        <dbReference type="SAM" id="MobiDB-lite"/>
    </source>
</evidence>
<evidence type="ECO:0000313" key="3">
    <source>
        <dbReference type="Proteomes" id="UP000001918"/>
    </source>
</evidence>
<evidence type="ECO:0000313" key="2">
    <source>
        <dbReference type="EMBL" id="ACY98155.1"/>
    </source>
</evidence>
<feature type="compositionally biased region" description="Basic and acidic residues" evidence="1">
    <location>
        <begin position="61"/>
        <end position="70"/>
    </location>
</feature>
<dbReference type="EMBL" id="CP001738">
    <property type="protein sequence ID" value="ACY98155.1"/>
    <property type="molecule type" value="Genomic_DNA"/>
</dbReference>
<dbReference type="AlphaFoldDB" id="D1A4Y6"/>
<sequence>MTLLTGLLIGLLDGSAVSARLSAPPGGLAERLSSEGTPPAKQNAAPWIEKKAGKQAGPAEENVHTAHAGESDFGDSSGTEDEFIAAGTARLGPRGQSIVPATGFPRSTGTSPDTGSARGPPLRPGRPHAGVQRSRRLRSTATGADPPCPREDSAHEQLPSTDP</sequence>
<feature type="compositionally biased region" description="Polar residues" evidence="1">
    <location>
        <begin position="105"/>
        <end position="114"/>
    </location>
</feature>
<keyword evidence="3" id="KW-1185">Reference proteome</keyword>
<organism evidence="2 3">
    <name type="scientific">Thermomonospora curvata (strain ATCC 19995 / DSM 43183 / JCM 3096 / KCTC 9072 / NBRC 15933 / NCIMB 10081 / Henssen B9)</name>
    <dbReference type="NCBI Taxonomy" id="471852"/>
    <lineage>
        <taxon>Bacteria</taxon>
        <taxon>Bacillati</taxon>
        <taxon>Actinomycetota</taxon>
        <taxon>Actinomycetes</taxon>
        <taxon>Streptosporangiales</taxon>
        <taxon>Thermomonosporaceae</taxon>
        <taxon>Thermomonospora</taxon>
    </lineage>
</organism>
<proteinExistence type="predicted"/>
<protein>
    <submittedName>
        <fullName evidence="2">Uncharacterized protein</fullName>
    </submittedName>
</protein>
<dbReference type="KEGG" id="tcu:Tcur_2600"/>
<name>D1A4Y6_THECD</name>
<dbReference type="Proteomes" id="UP000001918">
    <property type="component" value="Chromosome"/>
</dbReference>
<accession>D1A4Y6</accession>
<dbReference type="RefSeq" id="WP_012852939.1">
    <property type="nucleotide sequence ID" value="NC_013510.1"/>
</dbReference>
<dbReference type="HOGENOM" id="CLU_1626275_0_0_11"/>